<keyword evidence="2" id="KW-1185">Reference proteome</keyword>
<evidence type="ECO:0000313" key="1">
    <source>
        <dbReference type="EMBL" id="XPM65379.1"/>
    </source>
</evidence>
<dbReference type="EMBL" id="CP182909">
    <property type="protein sequence ID" value="XPM65379.1"/>
    <property type="molecule type" value="Genomic_DNA"/>
</dbReference>
<accession>A0ACD5GYP4</accession>
<gene>
    <name evidence="1" type="ORF">BH720_006595</name>
</gene>
<reference evidence="1 2" key="1">
    <citation type="journal article" date="2016" name="Genome Announc.">
        <title>Draft Genome Sequence of the Thermotolerant Cyanobacterium Desertifilum sp. IPPAS B-1220.</title>
        <authorList>
            <person name="Mironov K.S."/>
            <person name="Sinetova M.A."/>
            <person name="Bolatkhan K."/>
            <person name="Zayadan B.K."/>
            <person name="Ustinova V.V."/>
            <person name="Kupriyanova E.V."/>
            <person name="Skrypnik A.N."/>
            <person name="Gogoleva N.E."/>
            <person name="Gogolev Y.V."/>
            <person name="Los D.A."/>
        </authorList>
    </citation>
    <scope>NUCLEOTIDE SEQUENCE [LARGE SCALE GENOMIC DNA]</scope>
    <source>
        <strain evidence="1 2">IPPAS B-1220</strain>
    </source>
</reference>
<sequence>MPSNQIFKSVYSTHLASSHNYFFCLSFFLLTQHSTFSIVYSTFFYLSFFLLTQHSALYTQHSFPHSALSTLHSALRKGWR</sequence>
<evidence type="ECO:0000313" key="2">
    <source>
        <dbReference type="Proteomes" id="UP000095472"/>
    </source>
</evidence>
<organism evidence="1 2">
    <name type="scientific">Desertifilum tharense IPPAS B-1220</name>
    <dbReference type="NCBI Taxonomy" id="1781255"/>
    <lineage>
        <taxon>Bacteria</taxon>
        <taxon>Bacillati</taxon>
        <taxon>Cyanobacteriota</taxon>
        <taxon>Cyanophyceae</taxon>
        <taxon>Desertifilales</taxon>
        <taxon>Desertifilaceae</taxon>
        <taxon>Desertifilum</taxon>
    </lineage>
</organism>
<dbReference type="Proteomes" id="UP000095472">
    <property type="component" value="Chromosome"/>
</dbReference>
<protein>
    <submittedName>
        <fullName evidence="1">Uncharacterized protein</fullName>
    </submittedName>
</protein>
<proteinExistence type="predicted"/>
<name>A0ACD5GYP4_9CYAN</name>